<evidence type="ECO:0000256" key="9">
    <source>
        <dbReference type="ARBA" id="ARBA00033162"/>
    </source>
</evidence>
<reference evidence="14" key="1">
    <citation type="submission" date="2017-06" db="EMBL/GenBank/DDBJ databases">
        <title>Molecular characterization and expression analysis of CRH BP genes from the copepod Eurytemora pacifica exposed to salty.</title>
        <authorList>
            <person name="Wu M.M."/>
            <person name="Zhang J.S."/>
            <person name="Zhou C."/>
            <person name="Jing F."/>
            <person name="Li B."/>
            <person name="Hu L.T."/>
            <person name="Chen J."/>
            <person name="Xia L.P."/>
        </authorList>
    </citation>
    <scope>NUCLEOTIDE SEQUENCE</scope>
</reference>
<protein>
    <recommendedName>
        <fullName evidence="3">Corticotropin-releasing factor-binding protein</fullName>
    </recommendedName>
    <alternativeName>
        <fullName evidence="9">Corticotropin-releasing hormone-binding protein</fullName>
    </alternativeName>
</protein>
<dbReference type="InterPro" id="IPR056178">
    <property type="entry name" value="CRF-BP_C"/>
</dbReference>
<dbReference type="GO" id="GO:0005615">
    <property type="term" value="C:extracellular space"/>
    <property type="evidence" value="ECO:0007669"/>
    <property type="project" value="TreeGrafter"/>
</dbReference>
<organism evidence="14">
    <name type="scientific">Eurytemora pacifica</name>
    <dbReference type="NCBI Taxonomy" id="207948"/>
    <lineage>
        <taxon>Eukaryota</taxon>
        <taxon>Metazoa</taxon>
        <taxon>Ecdysozoa</taxon>
        <taxon>Arthropoda</taxon>
        <taxon>Crustacea</taxon>
        <taxon>Multicrustacea</taxon>
        <taxon>Hexanauplia</taxon>
        <taxon>Copepoda</taxon>
        <taxon>Calanoida</taxon>
        <taxon>Temoridae</taxon>
        <taxon>Eurytemora</taxon>
    </lineage>
</organism>
<feature type="domain" description="Corticotropin-releasing factor binding protein N-terminal" evidence="12">
    <location>
        <begin position="159"/>
        <end position="263"/>
    </location>
</feature>
<sequence length="414" mass="45816">MLVVLLLATVSLPPCFCFSSSFPNQRYFPGFNPALRTNSEPTLADLQVSGPLLATRQSSFLPRYFKKSVFKPRAFPGLNSYKRKRGFSQGTVHKPQAKQYSPVHETKRYSPSHQPKTKRYNPVQEPVEADWSNLPHIEQIIDCMTVETITDGSETIWFFKSKGEAETCGLYIVGEPDSLVEATVDKLDVDCSNGLIMVFNGWELNGNIFPSSEDHQLPLKERSATFCNQETPPTKVVVSSQNAALVSYKIPTPGEGFSVRVKTIRNPDPCNILMSSLNGYFTLQNHGIARNCSLTTLLFPANFALLSLDVGEPYRAKRSQDSGLQTQCSLHGWSDYIELGGSMELDSTNLVTSETICGFDAKPIEKGLTVLCGSSTVRLVSSGNFENSVSVYIKAAEDEDLDFNTNHVISCPEH</sequence>
<feature type="signal peptide" evidence="11">
    <location>
        <begin position="1"/>
        <end position="17"/>
    </location>
</feature>
<keyword evidence="5 11" id="KW-0732">Signal</keyword>
<feature type="region of interest" description="Disordered" evidence="10">
    <location>
        <begin position="91"/>
        <end position="122"/>
    </location>
</feature>
<gene>
    <name evidence="14" type="primary">CRH-BP</name>
</gene>
<dbReference type="InterPro" id="IPR056177">
    <property type="entry name" value="CRF-BP_N"/>
</dbReference>
<dbReference type="PANTHER" id="PTHR10278:SF0">
    <property type="entry name" value="CORTICOTROPIN-RELEASING FACTOR-BINDING PROTEIN"/>
    <property type="match status" value="1"/>
</dbReference>
<evidence type="ECO:0000256" key="8">
    <source>
        <dbReference type="ARBA" id="ARBA00024997"/>
    </source>
</evidence>
<evidence type="ECO:0000256" key="6">
    <source>
        <dbReference type="ARBA" id="ARBA00023157"/>
    </source>
</evidence>
<evidence type="ECO:0000256" key="5">
    <source>
        <dbReference type="ARBA" id="ARBA00022729"/>
    </source>
</evidence>
<evidence type="ECO:0000259" key="12">
    <source>
        <dbReference type="Pfam" id="PF05428"/>
    </source>
</evidence>
<evidence type="ECO:0000256" key="10">
    <source>
        <dbReference type="SAM" id="MobiDB-lite"/>
    </source>
</evidence>
<name>A0A2U9Q5H7_9MAXI</name>
<dbReference type="Pfam" id="PF23541">
    <property type="entry name" value="CRF-BP_C"/>
    <property type="match status" value="1"/>
</dbReference>
<keyword evidence="7" id="KW-0325">Glycoprotein</keyword>
<dbReference type="GO" id="GO:0009755">
    <property type="term" value="P:hormone-mediated signaling pathway"/>
    <property type="evidence" value="ECO:0007669"/>
    <property type="project" value="TreeGrafter"/>
</dbReference>
<dbReference type="AlphaFoldDB" id="A0A2U9Q5H7"/>
<dbReference type="SUPFAM" id="SSF49854">
    <property type="entry name" value="Spermadhesin, CUB domain"/>
    <property type="match status" value="1"/>
</dbReference>
<dbReference type="Pfam" id="PF05428">
    <property type="entry name" value="CRF-BP_N"/>
    <property type="match status" value="1"/>
</dbReference>
<dbReference type="EMBL" id="MF289345">
    <property type="protein sequence ID" value="AWT97556.1"/>
    <property type="molecule type" value="mRNA"/>
</dbReference>
<evidence type="ECO:0000256" key="2">
    <source>
        <dbReference type="ARBA" id="ARBA00008313"/>
    </source>
</evidence>
<accession>A0A2U9Q5H7</accession>
<comment type="subcellular location">
    <subcellularLocation>
        <location evidence="1">Secreted</location>
    </subcellularLocation>
</comment>
<evidence type="ECO:0000256" key="7">
    <source>
        <dbReference type="ARBA" id="ARBA00023180"/>
    </source>
</evidence>
<feature type="chain" id="PRO_5015857781" description="Corticotropin-releasing factor-binding protein" evidence="11">
    <location>
        <begin position="18"/>
        <end position="414"/>
    </location>
</feature>
<evidence type="ECO:0000256" key="1">
    <source>
        <dbReference type="ARBA" id="ARBA00004613"/>
    </source>
</evidence>
<keyword evidence="4" id="KW-0964">Secreted</keyword>
<comment type="function">
    <text evidence="8">Binds CRF and inactivates it. May prevent inappropriate pituitary-adrenal stimulation in pregnancy.</text>
</comment>
<dbReference type="PANTHER" id="PTHR10278">
    <property type="entry name" value="CORTICOTROPIN-RELEASING FACTOR-BINDING PROTEIN"/>
    <property type="match status" value="1"/>
</dbReference>
<evidence type="ECO:0000256" key="3">
    <source>
        <dbReference type="ARBA" id="ARBA00015713"/>
    </source>
</evidence>
<dbReference type="InterPro" id="IPR035914">
    <property type="entry name" value="Sperma_CUB_dom_sf"/>
</dbReference>
<evidence type="ECO:0000256" key="11">
    <source>
        <dbReference type="SAM" id="SignalP"/>
    </source>
</evidence>
<dbReference type="InterPro" id="IPR008435">
    <property type="entry name" value="CRF-bd"/>
</dbReference>
<evidence type="ECO:0000259" key="13">
    <source>
        <dbReference type="Pfam" id="PF23541"/>
    </source>
</evidence>
<comment type="similarity">
    <text evidence="2">Belongs to the CRF-binding protein family.</text>
</comment>
<feature type="domain" description="Corticotropin-releasing factor binding protein C-terminal" evidence="13">
    <location>
        <begin position="275"/>
        <end position="401"/>
    </location>
</feature>
<evidence type="ECO:0000256" key="4">
    <source>
        <dbReference type="ARBA" id="ARBA00022525"/>
    </source>
</evidence>
<proteinExistence type="evidence at transcript level"/>
<evidence type="ECO:0000313" key="14">
    <source>
        <dbReference type="EMBL" id="AWT97556.1"/>
    </source>
</evidence>
<keyword evidence="6" id="KW-1015">Disulfide bond</keyword>
<dbReference type="GO" id="GO:0051424">
    <property type="term" value="F:corticotropin-releasing hormone binding"/>
    <property type="evidence" value="ECO:0007669"/>
    <property type="project" value="InterPro"/>
</dbReference>
<dbReference type="GO" id="GO:0051460">
    <property type="term" value="P:negative regulation of corticotropin secretion"/>
    <property type="evidence" value="ECO:0007669"/>
    <property type="project" value="TreeGrafter"/>
</dbReference>